<feature type="region of interest" description="Disordered" evidence="1">
    <location>
        <begin position="83"/>
        <end position="111"/>
    </location>
</feature>
<dbReference type="SUPFAM" id="SSF103032">
    <property type="entry name" value="Hypothetical protein YwqG"/>
    <property type="match status" value="2"/>
</dbReference>
<dbReference type="EMBL" id="JTDI01000002">
    <property type="protein sequence ID" value="KHK92636.1"/>
    <property type="molecule type" value="Genomic_DNA"/>
</dbReference>
<dbReference type="InterPro" id="IPR015315">
    <property type="entry name" value="DUF1963"/>
</dbReference>
<dbReference type="Pfam" id="PF09234">
    <property type="entry name" value="DUF1963"/>
    <property type="match status" value="2"/>
</dbReference>
<name>A0A0B1ZPZ7_9SPHN</name>
<gene>
    <name evidence="3" type="ORF">LK12_07685</name>
</gene>
<evidence type="ECO:0008006" key="5">
    <source>
        <dbReference type="Google" id="ProtNLM"/>
    </source>
</evidence>
<dbReference type="RefSeq" id="WP_039281315.1">
    <property type="nucleotide sequence ID" value="NZ_JTDI01000002.1"/>
</dbReference>
<proteinExistence type="predicted"/>
<dbReference type="InterPro" id="IPR035948">
    <property type="entry name" value="YwqG-like_sf"/>
</dbReference>
<evidence type="ECO:0000313" key="4">
    <source>
        <dbReference type="Proteomes" id="UP000031057"/>
    </source>
</evidence>
<dbReference type="AlphaFoldDB" id="A0A0B1ZPZ7"/>
<evidence type="ECO:0000313" key="3">
    <source>
        <dbReference type="EMBL" id="KHK92636.1"/>
    </source>
</evidence>
<dbReference type="PANTHER" id="PTHR36436:SF6">
    <property type="entry name" value="SLL5081 PROTEIN"/>
    <property type="match status" value="1"/>
</dbReference>
<keyword evidence="2" id="KW-1133">Transmembrane helix</keyword>
<dbReference type="PANTHER" id="PTHR36436">
    <property type="entry name" value="SLL5081 PROTEIN"/>
    <property type="match status" value="1"/>
</dbReference>
<keyword evidence="4" id="KW-1185">Reference proteome</keyword>
<keyword evidence="2" id="KW-0472">Membrane</keyword>
<dbReference type="Gene3D" id="2.30.320.10">
    <property type="entry name" value="YwqG-like"/>
    <property type="match status" value="2"/>
</dbReference>
<reference evidence="3 4" key="1">
    <citation type="submission" date="2014-10" db="EMBL/GenBank/DDBJ databases">
        <title>Genome sequence of Novosphingobium malaysiense MUSC 273(T).</title>
        <authorList>
            <person name="Lee L.-H."/>
        </authorList>
    </citation>
    <scope>NUCLEOTIDE SEQUENCE [LARGE SCALE GENOMIC DNA]</scope>
    <source>
        <strain evidence="3 4">MUSC 273</strain>
    </source>
</reference>
<comment type="caution">
    <text evidence="3">The sequence shown here is derived from an EMBL/GenBank/DDBJ whole genome shotgun (WGS) entry which is preliminary data.</text>
</comment>
<accession>A0A0B1ZPZ7</accession>
<organism evidence="3 4">
    <name type="scientific">Novosphingobium malaysiense</name>
    <dbReference type="NCBI Taxonomy" id="1348853"/>
    <lineage>
        <taxon>Bacteria</taxon>
        <taxon>Pseudomonadati</taxon>
        <taxon>Pseudomonadota</taxon>
        <taxon>Alphaproteobacteria</taxon>
        <taxon>Sphingomonadales</taxon>
        <taxon>Sphingomonadaceae</taxon>
        <taxon>Novosphingobium</taxon>
    </lineage>
</organism>
<evidence type="ECO:0000256" key="2">
    <source>
        <dbReference type="SAM" id="Phobius"/>
    </source>
</evidence>
<sequence>MKRVLAMIAVFGLSALMAAYVGLAPIASPTDSPAARRILSLLDEAAAHAIALGGRNAAIIAFLLLGIVLVLLVALTIGEGPVDRKAAKSRRPDEASPAYAAPGPVWRPEPMSQEDRIASLRRRAIGDSAEAAGPDAGNGPRPVVLIRKPRERDRDWFDDRSWLGGLPRLGEAAWPCDTGGTPLPFAAQIDLAELAAACPESPLPHTGSLAFFLGTGAVVAVPEGHWDFAEPPQNLPPAFDEGGFSLPTKANRLSRHFFPFWPVEPVALDLPEVLRGPGDAAHRQETETVMTDLLAPHAAPRNGPFGAEGSPYLWWHGVNHLADQLHVAIEEAKRPVALRRDSVRQAEEAVAAIEADGGPDDARLEAAREHLAQRQADLAAIEAQRDGIPDMIAALEQFVAGRDPWQQLTAEEYGLIEEFLAELHANCSEVVRYNAPLTLADLAALSLRTMVTDAPEALAAMPDDQLDRINREYRLPIRHQHQMFGPGAGRQSTEHAQAGEILLLQLAYDDMMEWRWGELGMFQFWISPQDAAAGRWENARLLFEEA</sequence>
<dbReference type="Proteomes" id="UP000031057">
    <property type="component" value="Unassembled WGS sequence"/>
</dbReference>
<evidence type="ECO:0000256" key="1">
    <source>
        <dbReference type="SAM" id="MobiDB-lite"/>
    </source>
</evidence>
<dbReference type="OrthoDB" id="8135222at2"/>
<feature type="compositionally biased region" description="Basic and acidic residues" evidence="1">
    <location>
        <begin position="83"/>
        <end position="94"/>
    </location>
</feature>
<protein>
    <recommendedName>
        <fullName evidence="5">DUF1963 domain-containing protein</fullName>
    </recommendedName>
</protein>
<keyword evidence="2" id="KW-0812">Transmembrane</keyword>
<feature type="transmembrane region" description="Helical" evidence="2">
    <location>
        <begin position="58"/>
        <end position="78"/>
    </location>
</feature>